<dbReference type="GO" id="GO:0032042">
    <property type="term" value="P:mitochondrial DNA metabolic process"/>
    <property type="evidence" value="ECO:0007669"/>
    <property type="project" value="TreeGrafter"/>
</dbReference>
<evidence type="ECO:0000313" key="6">
    <source>
        <dbReference type="Proteomes" id="UP001324427"/>
    </source>
</evidence>
<dbReference type="SMART" id="SM00487">
    <property type="entry name" value="DEXDc"/>
    <property type="match status" value="1"/>
</dbReference>
<comment type="caution">
    <text evidence="5">The sequence shown here is derived from an EMBL/GenBank/DDBJ whole genome shotgun (WGS) entry which is preliminary data.</text>
</comment>
<evidence type="ECO:0000256" key="2">
    <source>
        <dbReference type="SAM" id="MobiDB-lite"/>
    </source>
</evidence>
<feature type="domain" description="Helicase C-terminal" evidence="4">
    <location>
        <begin position="291"/>
        <end position="468"/>
    </location>
</feature>
<evidence type="ECO:0000313" key="5">
    <source>
        <dbReference type="EMBL" id="KAK4541824.1"/>
    </source>
</evidence>
<gene>
    <name evidence="5" type="ORF">LTR36_007356</name>
</gene>
<dbReference type="GO" id="GO:0005759">
    <property type="term" value="C:mitochondrial matrix"/>
    <property type="evidence" value="ECO:0007669"/>
    <property type="project" value="TreeGrafter"/>
</dbReference>
<dbReference type="CDD" id="cd18799">
    <property type="entry name" value="SF2_C_EcoAI-like"/>
    <property type="match status" value="1"/>
</dbReference>
<dbReference type="InterPro" id="IPR006935">
    <property type="entry name" value="Helicase/UvrB_N"/>
</dbReference>
<dbReference type="Gene3D" id="3.40.50.300">
    <property type="entry name" value="P-loop containing nucleotide triphosphate hydrolases"/>
    <property type="match status" value="2"/>
</dbReference>
<dbReference type="InterPro" id="IPR027417">
    <property type="entry name" value="P-loop_NTPase"/>
</dbReference>
<dbReference type="GO" id="GO:0000403">
    <property type="term" value="F:Y-form DNA binding"/>
    <property type="evidence" value="ECO:0007669"/>
    <property type="project" value="TreeGrafter"/>
</dbReference>
<dbReference type="InterPro" id="IPR050742">
    <property type="entry name" value="Helicase_Restrict-Modif_Enz"/>
</dbReference>
<accession>A0AAV9JAK7</accession>
<feature type="domain" description="Helicase ATP-binding" evidence="3">
    <location>
        <begin position="73"/>
        <end position="237"/>
    </location>
</feature>
<evidence type="ECO:0000256" key="1">
    <source>
        <dbReference type="ARBA" id="ARBA00022806"/>
    </source>
</evidence>
<dbReference type="PROSITE" id="PS51192">
    <property type="entry name" value="HELICASE_ATP_BIND_1"/>
    <property type="match status" value="1"/>
</dbReference>
<dbReference type="Pfam" id="PF04851">
    <property type="entry name" value="ResIII"/>
    <property type="match status" value="1"/>
</dbReference>
<dbReference type="SMART" id="SM00490">
    <property type="entry name" value="HELICc"/>
    <property type="match status" value="1"/>
</dbReference>
<dbReference type="GO" id="GO:0016787">
    <property type="term" value="F:hydrolase activity"/>
    <property type="evidence" value="ECO:0007669"/>
    <property type="project" value="InterPro"/>
</dbReference>
<dbReference type="GO" id="GO:0070125">
    <property type="term" value="P:mitochondrial translational elongation"/>
    <property type="evidence" value="ECO:0007669"/>
    <property type="project" value="TreeGrafter"/>
</dbReference>
<dbReference type="PROSITE" id="PS51194">
    <property type="entry name" value="HELICASE_CTER"/>
    <property type="match status" value="1"/>
</dbReference>
<evidence type="ECO:0000259" key="3">
    <source>
        <dbReference type="PROSITE" id="PS51192"/>
    </source>
</evidence>
<dbReference type="GO" id="GO:0061749">
    <property type="term" value="F:forked DNA-dependent helicase activity"/>
    <property type="evidence" value="ECO:0007669"/>
    <property type="project" value="TreeGrafter"/>
</dbReference>
<keyword evidence="1" id="KW-0547">Nucleotide-binding</keyword>
<dbReference type="GO" id="GO:0005524">
    <property type="term" value="F:ATP binding"/>
    <property type="evidence" value="ECO:0007669"/>
    <property type="project" value="InterPro"/>
</dbReference>
<dbReference type="PANTHER" id="PTHR47396">
    <property type="entry name" value="TYPE I RESTRICTION ENZYME ECOKI R PROTEIN"/>
    <property type="match status" value="1"/>
</dbReference>
<keyword evidence="6" id="KW-1185">Reference proteome</keyword>
<name>A0AAV9JAK7_9PEZI</name>
<keyword evidence="1" id="KW-0347">Helicase</keyword>
<organism evidence="5 6">
    <name type="scientific">Oleoguttula mirabilis</name>
    <dbReference type="NCBI Taxonomy" id="1507867"/>
    <lineage>
        <taxon>Eukaryota</taxon>
        <taxon>Fungi</taxon>
        <taxon>Dikarya</taxon>
        <taxon>Ascomycota</taxon>
        <taxon>Pezizomycotina</taxon>
        <taxon>Dothideomycetes</taxon>
        <taxon>Dothideomycetidae</taxon>
        <taxon>Mycosphaerellales</taxon>
        <taxon>Teratosphaeriaceae</taxon>
        <taxon>Oleoguttula</taxon>
    </lineage>
</organism>
<keyword evidence="1" id="KW-0378">Hydrolase</keyword>
<dbReference type="SUPFAM" id="SSF52540">
    <property type="entry name" value="P-loop containing nucleoside triphosphate hydrolases"/>
    <property type="match status" value="1"/>
</dbReference>
<dbReference type="AlphaFoldDB" id="A0AAV9JAK7"/>
<feature type="region of interest" description="Disordered" evidence="2">
    <location>
        <begin position="636"/>
        <end position="663"/>
    </location>
</feature>
<reference evidence="5 6" key="1">
    <citation type="submission" date="2021-11" db="EMBL/GenBank/DDBJ databases">
        <title>Black yeast isolated from Biological Soil Crust.</title>
        <authorList>
            <person name="Kurbessoian T."/>
        </authorList>
    </citation>
    <scope>NUCLEOTIDE SEQUENCE [LARGE SCALE GENOMIC DNA]</scope>
    <source>
        <strain evidence="5 6">CCFEE 5522</strain>
    </source>
</reference>
<protein>
    <submittedName>
        <fullName evidence="5">Uncharacterized protein</fullName>
    </submittedName>
</protein>
<proteinExistence type="predicted"/>
<dbReference type="GO" id="GO:0036121">
    <property type="term" value="F:double-stranded DNA helicase activity"/>
    <property type="evidence" value="ECO:0007669"/>
    <property type="project" value="TreeGrafter"/>
</dbReference>
<evidence type="ECO:0000259" key="4">
    <source>
        <dbReference type="PROSITE" id="PS51194"/>
    </source>
</evidence>
<dbReference type="InterPro" id="IPR014001">
    <property type="entry name" value="Helicase_ATP-bd"/>
</dbReference>
<dbReference type="Pfam" id="PF00271">
    <property type="entry name" value="Helicase_C"/>
    <property type="match status" value="1"/>
</dbReference>
<dbReference type="PANTHER" id="PTHR47396:SF1">
    <property type="entry name" value="ATP-DEPENDENT HELICASE IRC3-RELATED"/>
    <property type="match status" value="1"/>
</dbReference>
<dbReference type="EMBL" id="JAVFHQ010000048">
    <property type="protein sequence ID" value="KAK4541824.1"/>
    <property type="molecule type" value="Genomic_DNA"/>
</dbReference>
<sequence length="663" mass="74189">MRCAFRPSHYVSTLGHLRSIHAVASRRWRPLNCGAHDIGHARHYLPSIPRCQTANNAITLRPYQEESIQAVLDYLAKGERRLGLSLATGSGKTVIFSHLIDRISPPTPDASQTLIVAHRRELVEQAARHCRNLYPDKLIEVEMGAQKASGLADITVASVQSIMSGDRCLKYDPKRFKLVLVDEAHHIVAPQYLSLLRHFDLLDGHEEACTALVGVSATFSRQDGISLGKAIDHIVYHKDYIDMIEDDWLANMSFTTVHSGADLSKVKTANGEFQSDSLSKAVNNDESNAITVRAWLAKAGSRKSTLVFCVDISHVTSLTAMFRHHQVDARFVTSNTKPKLRAEGLETFKRGEYPVLVNCGIYTEGTDIPNVDCIILARPTKSRNLLVQMIGRGLRKHPGKENCHVIDMVASLETGIITTPTLFGLDPQELVEDADARTMKGLKEREREREEQAANSSSELPAKIPELMGNVTFTDYEDVNDLIEDTSGERHIRAISPYAWVQIDDDRYILSSSSGDVLQLGRVDGKFRVWFTQKVPSDARVNSPLMRPRLIAAVDTFEHGVHAADRLAKEKFVFELISKNARWRQKLASEGQIDFLNKSRDDDAKLQFGDPSVTKGRAGDWITKIKHGARSRFNRIVSQRRQADKVQEKQKKKARVRVGPVAK</sequence>
<dbReference type="InterPro" id="IPR001650">
    <property type="entry name" value="Helicase_C-like"/>
</dbReference>
<keyword evidence="1" id="KW-0067">ATP-binding</keyword>
<dbReference type="Proteomes" id="UP001324427">
    <property type="component" value="Unassembled WGS sequence"/>
</dbReference>